<protein>
    <submittedName>
        <fullName evidence="1">Uncharacterized protein</fullName>
    </submittedName>
</protein>
<sequence>MKIPLLKPLTDRLLNSGYQTNSGCLTRFSSGLTVTETKK</sequence>
<dbReference type="AlphaFoldDB" id="U4LW42"/>
<name>U4LW42_PYROM</name>
<gene>
    <name evidence="1" type="ORF">PCON_14181</name>
</gene>
<dbReference type="EMBL" id="HF936029">
    <property type="protein sequence ID" value="CCX33141.1"/>
    <property type="molecule type" value="Genomic_DNA"/>
</dbReference>
<reference evidence="1 2" key="1">
    <citation type="journal article" date="2013" name="PLoS Genet.">
        <title>The genome and development-dependent transcriptomes of Pyronema confluens: a window into fungal evolution.</title>
        <authorList>
            <person name="Traeger S."/>
            <person name="Altegoer F."/>
            <person name="Freitag M."/>
            <person name="Gabaldon T."/>
            <person name="Kempken F."/>
            <person name="Kumar A."/>
            <person name="Marcet-Houben M."/>
            <person name="Poggeler S."/>
            <person name="Stajich J.E."/>
            <person name="Nowrousian M."/>
        </authorList>
    </citation>
    <scope>NUCLEOTIDE SEQUENCE [LARGE SCALE GENOMIC DNA]</scope>
    <source>
        <strain evidence="2">CBS 100304</strain>
        <tissue evidence="1">Vegetative mycelium</tissue>
    </source>
</reference>
<accession>U4LW42</accession>
<evidence type="ECO:0000313" key="1">
    <source>
        <dbReference type="EMBL" id="CCX33141.1"/>
    </source>
</evidence>
<organism evidence="1 2">
    <name type="scientific">Pyronema omphalodes (strain CBS 100304)</name>
    <name type="common">Pyronema confluens</name>
    <dbReference type="NCBI Taxonomy" id="1076935"/>
    <lineage>
        <taxon>Eukaryota</taxon>
        <taxon>Fungi</taxon>
        <taxon>Dikarya</taxon>
        <taxon>Ascomycota</taxon>
        <taxon>Pezizomycotina</taxon>
        <taxon>Pezizomycetes</taxon>
        <taxon>Pezizales</taxon>
        <taxon>Pyronemataceae</taxon>
        <taxon>Pyronema</taxon>
    </lineage>
</organism>
<dbReference type="Proteomes" id="UP000018144">
    <property type="component" value="Unassembled WGS sequence"/>
</dbReference>
<keyword evidence="2" id="KW-1185">Reference proteome</keyword>
<evidence type="ECO:0000313" key="2">
    <source>
        <dbReference type="Proteomes" id="UP000018144"/>
    </source>
</evidence>
<proteinExistence type="predicted"/>